<feature type="compositionally biased region" description="Acidic residues" evidence="1">
    <location>
        <begin position="44"/>
        <end position="62"/>
    </location>
</feature>
<evidence type="ECO:0000256" key="1">
    <source>
        <dbReference type="SAM" id="MobiDB-lite"/>
    </source>
</evidence>
<feature type="non-terminal residue" evidence="2">
    <location>
        <position position="87"/>
    </location>
</feature>
<feature type="compositionally biased region" description="Basic and acidic residues" evidence="1">
    <location>
        <begin position="29"/>
        <end position="43"/>
    </location>
</feature>
<accession>A0A0P0WM69</accession>
<keyword evidence="3" id="KW-1185">Reference proteome</keyword>
<dbReference type="EMBL" id="AP014961">
    <property type="protein sequence ID" value="BAS93926.1"/>
    <property type="molecule type" value="Genomic_DNA"/>
</dbReference>
<evidence type="ECO:0000313" key="3">
    <source>
        <dbReference type="Proteomes" id="UP000059680"/>
    </source>
</evidence>
<reference evidence="2 3" key="3">
    <citation type="journal article" date="2013" name="Rice">
        <title>Improvement of the Oryza sativa Nipponbare reference genome using next generation sequence and optical map data.</title>
        <authorList>
            <person name="Kawahara Y."/>
            <person name="de la Bastide M."/>
            <person name="Hamilton J.P."/>
            <person name="Kanamori H."/>
            <person name="McCombie W.R."/>
            <person name="Ouyang S."/>
            <person name="Schwartz D.C."/>
            <person name="Tanaka T."/>
            <person name="Wu J."/>
            <person name="Zhou S."/>
            <person name="Childs K.L."/>
            <person name="Davidson R.M."/>
            <person name="Lin H."/>
            <person name="Quesada-Ocampo L."/>
            <person name="Vaillancourt B."/>
            <person name="Sakai H."/>
            <person name="Lee S.S."/>
            <person name="Kim J."/>
            <person name="Numa H."/>
            <person name="Itoh T."/>
            <person name="Buell C.R."/>
            <person name="Matsumoto T."/>
        </authorList>
    </citation>
    <scope>NUCLEOTIDE SEQUENCE [LARGE SCALE GENOMIC DNA]</scope>
    <source>
        <strain evidence="3">cv. Nipponbare</strain>
    </source>
</reference>
<protein>
    <submittedName>
        <fullName evidence="2">Os05g0402851 protein</fullName>
    </submittedName>
</protein>
<sequence length="87" mass="10147">MQGHDLLRSRELRWRYLARVGRTDILHLHLPDERPEVDGPRGEEEGEDVGGGERAEDDECVGEVERRDHDHQPERVEREEGPEVEAR</sequence>
<dbReference type="InParanoid" id="A0A0P0WM69"/>
<gene>
    <name evidence="2" type="ordered locus">Os05g0402851</name>
    <name evidence="2" type="ORF">OSNPB_050402851</name>
</gene>
<dbReference type="PaxDb" id="39947-A0A0P0WM69"/>
<dbReference type="Gramene" id="Os05t0402851-00">
    <property type="protein sequence ID" value="Os05t0402851-00"/>
    <property type="gene ID" value="Os05g0402851"/>
</dbReference>
<dbReference type="Proteomes" id="UP000059680">
    <property type="component" value="Chromosome 5"/>
</dbReference>
<proteinExistence type="predicted"/>
<reference evidence="3" key="1">
    <citation type="journal article" date="2005" name="Nature">
        <title>The map-based sequence of the rice genome.</title>
        <authorList>
            <consortium name="International rice genome sequencing project (IRGSP)"/>
            <person name="Matsumoto T."/>
            <person name="Wu J."/>
            <person name="Kanamori H."/>
            <person name="Katayose Y."/>
            <person name="Fujisawa M."/>
            <person name="Namiki N."/>
            <person name="Mizuno H."/>
            <person name="Yamamoto K."/>
            <person name="Antonio B.A."/>
            <person name="Baba T."/>
            <person name="Sakata K."/>
            <person name="Nagamura Y."/>
            <person name="Aoki H."/>
            <person name="Arikawa K."/>
            <person name="Arita K."/>
            <person name="Bito T."/>
            <person name="Chiden Y."/>
            <person name="Fujitsuka N."/>
            <person name="Fukunaka R."/>
            <person name="Hamada M."/>
            <person name="Harada C."/>
            <person name="Hayashi A."/>
            <person name="Hijishita S."/>
            <person name="Honda M."/>
            <person name="Hosokawa S."/>
            <person name="Ichikawa Y."/>
            <person name="Idonuma A."/>
            <person name="Iijima M."/>
            <person name="Ikeda M."/>
            <person name="Ikeno M."/>
            <person name="Ito K."/>
            <person name="Ito S."/>
            <person name="Ito T."/>
            <person name="Ito Y."/>
            <person name="Ito Y."/>
            <person name="Iwabuchi A."/>
            <person name="Kamiya K."/>
            <person name="Karasawa W."/>
            <person name="Kurita K."/>
            <person name="Katagiri S."/>
            <person name="Kikuta A."/>
            <person name="Kobayashi H."/>
            <person name="Kobayashi N."/>
            <person name="Machita K."/>
            <person name="Maehara T."/>
            <person name="Masukawa M."/>
            <person name="Mizubayashi T."/>
            <person name="Mukai Y."/>
            <person name="Nagasaki H."/>
            <person name="Nagata Y."/>
            <person name="Naito S."/>
            <person name="Nakashima M."/>
            <person name="Nakama Y."/>
            <person name="Nakamichi Y."/>
            <person name="Nakamura M."/>
            <person name="Meguro A."/>
            <person name="Negishi M."/>
            <person name="Ohta I."/>
            <person name="Ohta T."/>
            <person name="Okamoto M."/>
            <person name="Ono N."/>
            <person name="Saji S."/>
            <person name="Sakaguchi M."/>
            <person name="Sakai K."/>
            <person name="Shibata M."/>
            <person name="Shimokawa T."/>
            <person name="Song J."/>
            <person name="Takazaki Y."/>
            <person name="Terasawa K."/>
            <person name="Tsugane M."/>
            <person name="Tsuji K."/>
            <person name="Ueda S."/>
            <person name="Waki K."/>
            <person name="Yamagata H."/>
            <person name="Yamamoto M."/>
            <person name="Yamamoto S."/>
            <person name="Yamane H."/>
            <person name="Yoshiki S."/>
            <person name="Yoshihara R."/>
            <person name="Yukawa K."/>
            <person name="Zhong H."/>
            <person name="Yano M."/>
            <person name="Yuan Q."/>
            <person name="Ouyang S."/>
            <person name="Liu J."/>
            <person name="Jones K.M."/>
            <person name="Gansberger K."/>
            <person name="Moffat K."/>
            <person name="Hill J."/>
            <person name="Bera J."/>
            <person name="Fadrosh D."/>
            <person name="Jin S."/>
            <person name="Johri S."/>
            <person name="Kim M."/>
            <person name="Overton L."/>
            <person name="Reardon M."/>
            <person name="Tsitrin T."/>
            <person name="Vuong H."/>
            <person name="Weaver B."/>
            <person name="Ciecko A."/>
            <person name="Tallon L."/>
            <person name="Jackson J."/>
            <person name="Pai G."/>
            <person name="Aken S.V."/>
            <person name="Utterback T."/>
            <person name="Reidmuller S."/>
            <person name="Feldblyum T."/>
            <person name="Hsiao J."/>
            <person name="Zismann V."/>
            <person name="Iobst S."/>
            <person name="de Vazeille A.R."/>
            <person name="Buell C.R."/>
            <person name="Ying K."/>
            <person name="Li Y."/>
            <person name="Lu T."/>
            <person name="Huang Y."/>
            <person name="Zhao Q."/>
            <person name="Feng Q."/>
            <person name="Zhang L."/>
            <person name="Zhu J."/>
            <person name="Weng Q."/>
            <person name="Mu J."/>
            <person name="Lu Y."/>
            <person name="Fan D."/>
            <person name="Liu Y."/>
            <person name="Guan J."/>
            <person name="Zhang Y."/>
            <person name="Yu S."/>
            <person name="Liu X."/>
            <person name="Zhang Y."/>
            <person name="Hong G."/>
            <person name="Han B."/>
            <person name="Choisne N."/>
            <person name="Demange N."/>
            <person name="Orjeda G."/>
            <person name="Samain S."/>
            <person name="Cattolico L."/>
            <person name="Pelletier E."/>
            <person name="Couloux A."/>
            <person name="Segurens B."/>
            <person name="Wincker P."/>
            <person name="D'Hont A."/>
            <person name="Scarpelli C."/>
            <person name="Weissenbach J."/>
            <person name="Salanoubat M."/>
            <person name="Quetier F."/>
            <person name="Yu Y."/>
            <person name="Kim H.R."/>
            <person name="Rambo T."/>
            <person name="Currie J."/>
            <person name="Collura K."/>
            <person name="Luo M."/>
            <person name="Yang T."/>
            <person name="Ammiraju J.S.S."/>
            <person name="Engler F."/>
            <person name="Soderlund C."/>
            <person name="Wing R.A."/>
            <person name="Palmer L.E."/>
            <person name="de la Bastide M."/>
            <person name="Spiegel L."/>
            <person name="Nascimento L."/>
            <person name="Zutavern T."/>
            <person name="O'Shaughnessy A."/>
            <person name="Dike S."/>
            <person name="Dedhia N."/>
            <person name="Preston R."/>
            <person name="Balija V."/>
            <person name="McCombie W.R."/>
            <person name="Chow T."/>
            <person name="Chen H."/>
            <person name="Chung M."/>
            <person name="Chen C."/>
            <person name="Shaw J."/>
            <person name="Wu H."/>
            <person name="Hsiao K."/>
            <person name="Chao Y."/>
            <person name="Chu M."/>
            <person name="Cheng C."/>
            <person name="Hour A."/>
            <person name="Lee P."/>
            <person name="Lin S."/>
            <person name="Lin Y."/>
            <person name="Liou J."/>
            <person name="Liu S."/>
            <person name="Hsing Y."/>
            <person name="Raghuvanshi S."/>
            <person name="Mohanty A."/>
            <person name="Bharti A.K."/>
            <person name="Gaur A."/>
            <person name="Gupta V."/>
            <person name="Kumar D."/>
            <person name="Ravi V."/>
            <person name="Vij S."/>
            <person name="Kapur A."/>
            <person name="Khurana P."/>
            <person name="Khurana P."/>
            <person name="Khurana J.P."/>
            <person name="Tyagi A.K."/>
            <person name="Gaikwad K."/>
            <person name="Singh A."/>
            <person name="Dalal V."/>
            <person name="Srivastava S."/>
            <person name="Dixit A."/>
            <person name="Pal A.K."/>
            <person name="Ghazi I.A."/>
            <person name="Yadav M."/>
            <person name="Pandit A."/>
            <person name="Bhargava A."/>
            <person name="Sureshbabu K."/>
            <person name="Batra K."/>
            <person name="Sharma T.R."/>
            <person name="Mohapatra T."/>
            <person name="Singh N.K."/>
            <person name="Messing J."/>
            <person name="Nelson A.B."/>
            <person name="Fuks G."/>
            <person name="Kavchok S."/>
            <person name="Keizer G."/>
            <person name="Linton E."/>
            <person name="Llaca V."/>
            <person name="Song R."/>
            <person name="Tanyolac B."/>
            <person name="Young S."/>
            <person name="Ho-Il K."/>
            <person name="Hahn J.H."/>
            <person name="Sangsakoo G."/>
            <person name="Vanavichit A."/>
            <person name="de Mattos Luiz.A.T."/>
            <person name="Zimmer P.D."/>
            <person name="Malone G."/>
            <person name="Dellagostin O."/>
            <person name="de Oliveira A.C."/>
            <person name="Bevan M."/>
            <person name="Bancroft I."/>
            <person name="Minx P."/>
            <person name="Cordum H."/>
            <person name="Wilson R."/>
            <person name="Cheng Z."/>
            <person name="Jin W."/>
            <person name="Jiang J."/>
            <person name="Leong S.A."/>
            <person name="Iwama H."/>
            <person name="Gojobori T."/>
            <person name="Itoh T."/>
            <person name="Niimura Y."/>
            <person name="Fujii Y."/>
            <person name="Habara T."/>
            <person name="Sakai H."/>
            <person name="Sato Y."/>
            <person name="Wilson G."/>
            <person name="Kumar K."/>
            <person name="McCouch S."/>
            <person name="Juretic N."/>
            <person name="Hoen D."/>
            <person name="Wright S."/>
            <person name="Bruskiewich R."/>
            <person name="Bureau T."/>
            <person name="Miyao A."/>
            <person name="Hirochika H."/>
            <person name="Nishikawa T."/>
            <person name="Kadowaki K."/>
            <person name="Sugiura M."/>
            <person name="Burr B."/>
            <person name="Sasaki T."/>
        </authorList>
    </citation>
    <scope>NUCLEOTIDE SEQUENCE [LARGE SCALE GENOMIC DNA]</scope>
    <source>
        <strain evidence="3">cv. Nipponbare</strain>
    </source>
</reference>
<organism evidence="2 3">
    <name type="scientific">Oryza sativa subsp. japonica</name>
    <name type="common">Rice</name>
    <dbReference type="NCBI Taxonomy" id="39947"/>
    <lineage>
        <taxon>Eukaryota</taxon>
        <taxon>Viridiplantae</taxon>
        <taxon>Streptophyta</taxon>
        <taxon>Embryophyta</taxon>
        <taxon>Tracheophyta</taxon>
        <taxon>Spermatophyta</taxon>
        <taxon>Magnoliopsida</taxon>
        <taxon>Liliopsida</taxon>
        <taxon>Poales</taxon>
        <taxon>Poaceae</taxon>
        <taxon>BOP clade</taxon>
        <taxon>Oryzoideae</taxon>
        <taxon>Oryzeae</taxon>
        <taxon>Oryzinae</taxon>
        <taxon>Oryza</taxon>
        <taxon>Oryza sativa</taxon>
    </lineage>
</organism>
<feature type="region of interest" description="Disordered" evidence="1">
    <location>
        <begin position="29"/>
        <end position="87"/>
    </location>
</feature>
<name>A0A0P0WM69_ORYSJ</name>
<reference evidence="2 3" key="2">
    <citation type="journal article" date="2013" name="Plant Cell Physiol.">
        <title>Rice Annotation Project Database (RAP-DB): an integrative and interactive database for rice genomics.</title>
        <authorList>
            <person name="Sakai H."/>
            <person name="Lee S.S."/>
            <person name="Tanaka T."/>
            <person name="Numa H."/>
            <person name="Kim J."/>
            <person name="Kawahara Y."/>
            <person name="Wakimoto H."/>
            <person name="Yang C.C."/>
            <person name="Iwamoto M."/>
            <person name="Abe T."/>
            <person name="Yamada Y."/>
            <person name="Muto A."/>
            <person name="Inokuchi H."/>
            <person name="Ikemura T."/>
            <person name="Matsumoto T."/>
            <person name="Sasaki T."/>
            <person name="Itoh T."/>
        </authorList>
    </citation>
    <scope>NUCLEOTIDE SEQUENCE [LARGE SCALE GENOMIC DNA]</scope>
    <source>
        <strain evidence="3">cv. Nipponbare</strain>
    </source>
</reference>
<evidence type="ECO:0000313" key="2">
    <source>
        <dbReference type="EMBL" id="BAS93926.1"/>
    </source>
</evidence>
<dbReference type="AlphaFoldDB" id="A0A0P0WM69"/>
<feature type="compositionally biased region" description="Basic and acidic residues" evidence="1">
    <location>
        <begin position="63"/>
        <end position="87"/>
    </location>
</feature>